<organism evidence="1 2">
    <name type="scientific">Bacillus benzoevorans</name>
    <dbReference type="NCBI Taxonomy" id="1456"/>
    <lineage>
        <taxon>Bacteria</taxon>
        <taxon>Bacillati</taxon>
        <taxon>Bacillota</taxon>
        <taxon>Bacilli</taxon>
        <taxon>Bacillales</taxon>
        <taxon>Bacillaceae</taxon>
        <taxon>Bacillus</taxon>
    </lineage>
</organism>
<accession>A0A7X0HVY2</accession>
<dbReference type="AlphaFoldDB" id="A0A7X0HVY2"/>
<name>A0A7X0HVY2_9BACI</name>
<comment type="caution">
    <text evidence="1">The sequence shown here is derived from an EMBL/GenBank/DDBJ whole genome shotgun (WGS) entry which is preliminary data.</text>
</comment>
<gene>
    <name evidence="1" type="ORF">HNR53_003275</name>
</gene>
<sequence>MRISMDLLSQTERLHYDDPTCGVLIDIFQNGNYWHAVAVAENAEWYCHNGFGDTKEEALKEAIAGVIELVKNRDL</sequence>
<protein>
    <submittedName>
        <fullName evidence="1">Uncharacterized protein</fullName>
    </submittedName>
</protein>
<evidence type="ECO:0000313" key="2">
    <source>
        <dbReference type="Proteomes" id="UP000531594"/>
    </source>
</evidence>
<proteinExistence type="predicted"/>
<dbReference type="EMBL" id="JACHGK010000012">
    <property type="protein sequence ID" value="MBB6446615.1"/>
    <property type="molecule type" value="Genomic_DNA"/>
</dbReference>
<dbReference type="RefSeq" id="WP_184527776.1">
    <property type="nucleotide sequence ID" value="NZ_JACHGK010000012.1"/>
</dbReference>
<dbReference type="Proteomes" id="UP000531594">
    <property type="component" value="Unassembled WGS sequence"/>
</dbReference>
<keyword evidence="2" id="KW-1185">Reference proteome</keyword>
<evidence type="ECO:0000313" key="1">
    <source>
        <dbReference type="EMBL" id="MBB6446615.1"/>
    </source>
</evidence>
<reference evidence="1 2" key="1">
    <citation type="submission" date="2020-08" db="EMBL/GenBank/DDBJ databases">
        <title>Genomic Encyclopedia of Type Strains, Phase IV (KMG-IV): sequencing the most valuable type-strain genomes for metagenomic binning, comparative biology and taxonomic classification.</title>
        <authorList>
            <person name="Goeker M."/>
        </authorList>
    </citation>
    <scope>NUCLEOTIDE SEQUENCE [LARGE SCALE GENOMIC DNA]</scope>
    <source>
        <strain evidence="1 2">DSM 5391</strain>
    </source>
</reference>